<reference evidence="6 7" key="1">
    <citation type="journal article" date="2019" name="Microorganisms">
        <title>Paenibacillus lutrae sp. nov., A Chitinolytic Species Isolated from A River Otter in Castril Natural Park, Granada, Spain.</title>
        <authorList>
            <person name="Rodriguez M."/>
            <person name="Reina J.C."/>
            <person name="Bejar V."/>
            <person name="Llamas I."/>
        </authorList>
    </citation>
    <scope>NUCLEOTIDE SEQUENCE [LARGE SCALE GENOMIC DNA]</scope>
    <source>
        <strain evidence="6 7">N10</strain>
    </source>
</reference>
<comment type="caution">
    <text evidence="6">The sequence shown here is derived from an EMBL/GenBank/DDBJ whole genome shotgun (WGS) entry which is preliminary data.</text>
</comment>
<feature type="binding site" evidence="2">
    <location>
        <position position="103"/>
    </location>
    <ligand>
        <name>Fe cation</name>
        <dbReference type="ChEBI" id="CHEBI:24875"/>
    </ligand>
</feature>
<comment type="similarity">
    <text evidence="1 3">Belongs to the pirin family.</text>
</comment>
<dbReference type="OrthoDB" id="321327at2"/>
<keyword evidence="7" id="KW-1185">Reference proteome</keyword>
<evidence type="ECO:0000259" key="4">
    <source>
        <dbReference type="Pfam" id="PF02678"/>
    </source>
</evidence>
<dbReference type="CDD" id="cd02910">
    <property type="entry name" value="cupin_Yhhw_N"/>
    <property type="match status" value="1"/>
</dbReference>
<dbReference type="InterPro" id="IPR003829">
    <property type="entry name" value="Pirin_N_dom"/>
</dbReference>
<name>A0A7X3K050_9BACL</name>
<dbReference type="GO" id="GO:0046872">
    <property type="term" value="F:metal ion binding"/>
    <property type="evidence" value="ECO:0007669"/>
    <property type="project" value="UniProtKB-KW"/>
</dbReference>
<dbReference type="InterPro" id="IPR041602">
    <property type="entry name" value="Quercetinase_C"/>
</dbReference>
<feature type="binding site" evidence="2">
    <location>
        <position position="101"/>
    </location>
    <ligand>
        <name>Fe cation</name>
        <dbReference type="ChEBI" id="CHEBI:24875"/>
    </ligand>
</feature>
<evidence type="ECO:0000313" key="7">
    <source>
        <dbReference type="Proteomes" id="UP000490800"/>
    </source>
</evidence>
<feature type="domain" description="Quercetin 2,3-dioxygenase C-terminal cupin" evidence="5">
    <location>
        <begin position="146"/>
        <end position="232"/>
    </location>
</feature>
<organism evidence="6 7">
    <name type="scientific">Paenibacillus lutrae</name>
    <dbReference type="NCBI Taxonomy" id="2078573"/>
    <lineage>
        <taxon>Bacteria</taxon>
        <taxon>Bacillati</taxon>
        <taxon>Bacillota</taxon>
        <taxon>Bacilli</taxon>
        <taxon>Bacillales</taxon>
        <taxon>Paenibacillaceae</taxon>
        <taxon>Paenibacillus</taxon>
    </lineage>
</organism>
<dbReference type="EMBL" id="RHLK01000008">
    <property type="protein sequence ID" value="MVP00864.1"/>
    <property type="molecule type" value="Genomic_DNA"/>
</dbReference>
<dbReference type="Pfam" id="PF17954">
    <property type="entry name" value="Pirin_C_2"/>
    <property type="match status" value="1"/>
</dbReference>
<feature type="binding site" evidence="2">
    <location>
        <position position="57"/>
    </location>
    <ligand>
        <name>Fe cation</name>
        <dbReference type="ChEBI" id="CHEBI:24875"/>
    </ligand>
</feature>
<sequence length="233" mass="26162">MIRHYPAASRFSTDLGWLVSHFSFSFGEYYDPENSRFGPMRVLNDDYVQGGRGFGAHPHREMEIVSIVLEGQLEHQDSTGHRAITTFGGVQRMTAGTGIIHSEVNPGKEEVCLLQMWFDPEERGLTPSYETTEFNPAEMKNYLLPVVSKKQAGPNIASIHQDLTLYLSVLDPGRKLSFEQPEGRRIFFMVLEGKVTLNGVNELNRRDSARITDTASLLIESSTGARIMLIDLP</sequence>
<evidence type="ECO:0000259" key="5">
    <source>
        <dbReference type="Pfam" id="PF17954"/>
    </source>
</evidence>
<keyword evidence="2" id="KW-0479">Metal-binding</keyword>
<dbReference type="RefSeq" id="WP_157336735.1">
    <property type="nucleotide sequence ID" value="NZ_RHLK01000008.1"/>
</dbReference>
<evidence type="ECO:0000256" key="2">
    <source>
        <dbReference type="PIRSR" id="PIRSR006232-1"/>
    </source>
</evidence>
<dbReference type="SUPFAM" id="SSF51182">
    <property type="entry name" value="RmlC-like cupins"/>
    <property type="match status" value="1"/>
</dbReference>
<evidence type="ECO:0000256" key="1">
    <source>
        <dbReference type="ARBA" id="ARBA00008416"/>
    </source>
</evidence>
<evidence type="ECO:0000256" key="3">
    <source>
        <dbReference type="RuleBase" id="RU003457"/>
    </source>
</evidence>
<dbReference type="InterPro" id="IPR014710">
    <property type="entry name" value="RmlC-like_jellyroll"/>
</dbReference>
<evidence type="ECO:0000313" key="6">
    <source>
        <dbReference type="EMBL" id="MVP00864.1"/>
    </source>
</evidence>
<dbReference type="Pfam" id="PF02678">
    <property type="entry name" value="Pirin"/>
    <property type="match status" value="1"/>
</dbReference>
<proteinExistence type="inferred from homology"/>
<dbReference type="InterPro" id="IPR011051">
    <property type="entry name" value="RmlC_Cupin_sf"/>
</dbReference>
<comment type="cofactor">
    <cofactor evidence="2">
        <name>Fe cation</name>
        <dbReference type="ChEBI" id="CHEBI:24875"/>
    </cofactor>
    <text evidence="2">Binds 1 Fe cation per subunit.</text>
</comment>
<dbReference type="Proteomes" id="UP000490800">
    <property type="component" value="Unassembled WGS sequence"/>
</dbReference>
<dbReference type="AlphaFoldDB" id="A0A7X3K050"/>
<dbReference type="Gene3D" id="2.60.120.10">
    <property type="entry name" value="Jelly Rolls"/>
    <property type="match status" value="2"/>
</dbReference>
<accession>A0A7X3K050</accession>
<dbReference type="PANTHER" id="PTHR43212">
    <property type="entry name" value="QUERCETIN 2,3-DIOXYGENASE"/>
    <property type="match status" value="1"/>
</dbReference>
<dbReference type="PANTHER" id="PTHR43212:SF3">
    <property type="entry name" value="QUERCETIN 2,3-DIOXYGENASE"/>
    <property type="match status" value="1"/>
</dbReference>
<dbReference type="InterPro" id="IPR012093">
    <property type="entry name" value="Pirin"/>
</dbReference>
<dbReference type="PIRSF" id="PIRSF006232">
    <property type="entry name" value="Pirin"/>
    <property type="match status" value="1"/>
</dbReference>
<feature type="domain" description="Pirin N-terminal" evidence="4">
    <location>
        <begin position="15"/>
        <end position="117"/>
    </location>
</feature>
<protein>
    <submittedName>
        <fullName evidence="6">Pirin family protein</fullName>
    </submittedName>
</protein>
<keyword evidence="2" id="KW-0408">Iron</keyword>
<gene>
    <name evidence="6" type="ORF">EDM21_15240</name>
</gene>
<feature type="binding site" evidence="2">
    <location>
        <position position="59"/>
    </location>
    <ligand>
        <name>Fe cation</name>
        <dbReference type="ChEBI" id="CHEBI:24875"/>
    </ligand>
</feature>